<accession>A0A842F068</accession>
<sequence>MKHKESQIEHFVNKIKKEQPENKIKIIMGNNGSGKTRNLISRYSETTENKVYLSEDYPILLKKFMNAIEQGGLLTEIKENHLTPLPAKQIKSLNMMIDKKYEEVNFAEVGIDVLQEEFSTNHIEYLLNDKNITFERFQEKSFYYIKVKDSDELEYDIFQMGTGEYLSIVYYLNMSDEERKGFFYFIDEPCNYLSPLCIDSFVKLMIESMAVRRQQFIFTTNAHEIIDRLVSYNPEMEMYLLEYQSEELITYETYRNHYSERYNILPLNNSRKSMIKLFVEDKLAKEYIQYIIPKELTKFVEIVYVNDGESELTKILKSISLLEEYDLVSDEWKPLIIYDGDQKREKDPLDEEISLYLPFPNVEEAFQEIIEKGSSLIEQGKYITAKRIFRTKDIHDAYYAVQKLLEFNSDEVMKLISDSYETENKHIIEKINEILINE</sequence>
<protein>
    <submittedName>
        <fullName evidence="1">ATP-binding protein</fullName>
    </submittedName>
</protein>
<keyword evidence="1" id="KW-0547">Nucleotide-binding</keyword>
<dbReference type="Proteomes" id="UP000553016">
    <property type="component" value="Unassembled WGS sequence"/>
</dbReference>
<dbReference type="RefSeq" id="WP_185541835.1">
    <property type="nucleotide sequence ID" value="NZ_JAARZA010000013.1"/>
</dbReference>
<dbReference type="EMBL" id="JAARZA010000013">
    <property type="protein sequence ID" value="MBC2242334.1"/>
    <property type="molecule type" value="Genomic_DNA"/>
</dbReference>
<reference evidence="1 2" key="1">
    <citation type="submission" date="2020-03" db="EMBL/GenBank/DDBJ databases">
        <title>Soil Listeria distribution.</title>
        <authorList>
            <person name="Liao J."/>
            <person name="Wiedmann M."/>
        </authorList>
    </citation>
    <scope>NUCLEOTIDE SEQUENCE [LARGE SCALE GENOMIC DNA]</scope>
    <source>
        <strain evidence="1 2">FSL L7-0149</strain>
    </source>
</reference>
<dbReference type="GO" id="GO:0005524">
    <property type="term" value="F:ATP binding"/>
    <property type="evidence" value="ECO:0007669"/>
    <property type="project" value="UniProtKB-KW"/>
</dbReference>
<dbReference type="Gene3D" id="3.40.50.300">
    <property type="entry name" value="P-loop containing nucleotide triphosphate hydrolases"/>
    <property type="match status" value="1"/>
</dbReference>
<comment type="caution">
    <text evidence="1">The sequence shown here is derived from an EMBL/GenBank/DDBJ whole genome shotgun (WGS) entry which is preliminary data.</text>
</comment>
<gene>
    <name evidence="1" type="ORF">HCB35_17815</name>
</gene>
<dbReference type="InterPro" id="IPR027417">
    <property type="entry name" value="P-loop_NTPase"/>
</dbReference>
<dbReference type="SUPFAM" id="SSF52540">
    <property type="entry name" value="P-loop containing nucleoside triphosphate hydrolases"/>
    <property type="match status" value="1"/>
</dbReference>
<proteinExistence type="predicted"/>
<evidence type="ECO:0000313" key="2">
    <source>
        <dbReference type="Proteomes" id="UP000553016"/>
    </source>
</evidence>
<keyword evidence="1" id="KW-0067">ATP-binding</keyword>
<name>A0A842F068_9LIST</name>
<evidence type="ECO:0000313" key="1">
    <source>
        <dbReference type="EMBL" id="MBC2242334.1"/>
    </source>
</evidence>
<organism evidence="1 2">
    <name type="scientific">Listeria booriae</name>
    <dbReference type="NCBI Taxonomy" id="1552123"/>
    <lineage>
        <taxon>Bacteria</taxon>
        <taxon>Bacillati</taxon>
        <taxon>Bacillota</taxon>
        <taxon>Bacilli</taxon>
        <taxon>Bacillales</taxon>
        <taxon>Listeriaceae</taxon>
        <taxon>Listeria</taxon>
    </lineage>
</organism>
<dbReference type="AlphaFoldDB" id="A0A842F068"/>